<evidence type="ECO:0000313" key="1">
    <source>
        <dbReference type="EMBL" id="KAL0318767.1"/>
    </source>
</evidence>
<reference evidence="1" key="2">
    <citation type="journal article" date="2024" name="Plant">
        <title>Genomic evolution and insights into agronomic trait innovations of Sesamum species.</title>
        <authorList>
            <person name="Miao H."/>
            <person name="Wang L."/>
            <person name="Qu L."/>
            <person name="Liu H."/>
            <person name="Sun Y."/>
            <person name="Le M."/>
            <person name="Wang Q."/>
            <person name="Wei S."/>
            <person name="Zheng Y."/>
            <person name="Lin W."/>
            <person name="Duan Y."/>
            <person name="Cao H."/>
            <person name="Xiong S."/>
            <person name="Wang X."/>
            <person name="Wei L."/>
            <person name="Li C."/>
            <person name="Ma Q."/>
            <person name="Ju M."/>
            <person name="Zhao R."/>
            <person name="Li G."/>
            <person name="Mu C."/>
            <person name="Tian Q."/>
            <person name="Mei H."/>
            <person name="Zhang T."/>
            <person name="Gao T."/>
            <person name="Zhang H."/>
        </authorList>
    </citation>
    <scope>NUCLEOTIDE SEQUENCE</scope>
    <source>
        <strain evidence="1">G01</strain>
    </source>
</reference>
<dbReference type="AlphaFoldDB" id="A0AAW2LHG7"/>
<dbReference type="EMBL" id="JACGWK010000013">
    <property type="protein sequence ID" value="KAL0318767.1"/>
    <property type="molecule type" value="Genomic_DNA"/>
</dbReference>
<reference evidence="1" key="1">
    <citation type="submission" date="2020-06" db="EMBL/GenBank/DDBJ databases">
        <authorList>
            <person name="Li T."/>
            <person name="Hu X."/>
            <person name="Zhang T."/>
            <person name="Song X."/>
            <person name="Zhang H."/>
            <person name="Dai N."/>
            <person name="Sheng W."/>
            <person name="Hou X."/>
            <person name="Wei L."/>
        </authorList>
    </citation>
    <scope>NUCLEOTIDE SEQUENCE</scope>
    <source>
        <strain evidence="1">G01</strain>
        <tissue evidence="1">Leaf</tissue>
    </source>
</reference>
<proteinExistence type="predicted"/>
<dbReference type="Gene3D" id="1.20.5.4130">
    <property type="match status" value="1"/>
</dbReference>
<accession>A0AAW2LHG7</accession>
<comment type="caution">
    <text evidence="1">The sequence shown here is derived from an EMBL/GenBank/DDBJ whole genome shotgun (WGS) entry which is preliminary data.</text>
</comment>
<protein>
    <submittedName>
        <fullName evidence="1">Uncharacterized protein</fullName>
    </submittedName>
</protein>
<name>A0AAW2LHG7_9LAMI</name>
<gene>
    <name evidence="1" type="ORF">Sangu_2032900</name>
</gene>
<organism evidence="1">
    <name type="scientific">Sesamum angustifolium</name>
    <dbReference type="NCBI Taxonomy" id="2727405"/>
    <lineage>
        <taxon>Eukaryota</taxon>
        <taxon>Viridiplantae</taxon>
        <taxon>Streptophyta</taxon>
        <taxon>Embryophyta</taxon>
        <taxon>Tracheophyta</taxon>
        <taxon>Spermatophyta</taxon>
        <taxon>Magnoliopsida</taxon>
        <taxon>eudicotyledons</taxon>
        <taxon>Gunneridae</taxon>
        <taxon>Pentapetalae</taxon>
        <taxon>asterids</taxon>
        <taxon>lamiids</taxon>
        <taxon>Lamiales</taxon>
        <taxon>Pedaliaceae</taxon>
        <taxon>Sesamum</taxon>
    </lineage>
</organism>
<sequence>MAVAAYAALLTLTHVLDNVQHPARRHRLHLDSKGIQSLLDKVQLLLEFLEVHSERRSEEIEDLARQITVIADEAEDVIDCHVVDQLRVGSQDGSHHHMDNFLSSFCRDIDKVIGKINSIMGELMTVKEKWTNLQEQKSITSLPTRSSEVLLPLARKILWWDLMNT</sequence>